<dbReference type="PROSITE" id="PS51379">
    <property type="entry name" value="4FE4S_FER_2"/>
    <property type="match status" value="1"/>
</dbReference>
<keyword evidence="6 9" id="KW-0560">Oxidoreductase</keyword>
<evidence type="ECO:0000259" key="10">
    <source>
        <dbReference type="PROSITE" id="PS51379"/>
    </source>
</evidence>
<dbReference type="PROSITE" id="PS00198">
    <property type="entry name" value="4FE4S_FER_1"/>
    <property type="match status" value="1"/>
</dbReference>
<dbReference type="InterPro" id="IPR017896">
    <property type="entry name" value="4Fe4S_Fe-S-bd"/>
</dbReference>
<dbReference type="PANTHER" id="PTHR30002">
    <property type="entry name" value="EPOXYQUEUOSINE REDUCTASE"/>
    <property type="match status" value="1"/>
</dbReference>
<comment type="cofactor">
    <cofactor evidence="9">
        <name>[4Fe-4S] cluster</name>
        <dbReference type="ChEBI" id="CHEBI:49883"/>
    </cofactor>
    <text evidence="9">Binds 2 [4Fe-4S] clusters per monomer.</text>
</comment>
<protein>
    <recommendedName>
        <fullName evidence="9">Epoxyqueuosine reductase</fullName>
        <ecNumber evidence="9">1.17.99.6</ecNumber>
    </recommendedName>
    <alternativeName>
        <fullName evidence="9">Queuosine biosynthesis protein QueG</fullName>
    </alternativeName>
</protein>
<evidence type="ECO:0000256" key="7">
    <source>
        <dbReference type="ARBA" id="ARBA00023004"/>
    </source>
</evidence>
<accession>A0A8J2Z5G6</accession>
<proteinExistence type="inferred from homology"/>
<evidence type="ECO:0000256" key="8">
    <source>
        <dbReference type="ARBA" id="ARBA00023014"/>
    </source>
</evidence>
<dbReference type="Pfam" id="PF13484">
    <property type="entry name" value="Fer4_16"/>
    <property type="match status" value="1"/>
</dbReference>
<keyword evidence="8 9" id="KW-0411">Iron-sulfur</keyword>
<evidence type="ECO:0000256" key="2">
    <source>
        <dbReference type="ARBA" id="ARBA00022490"/>
    </source>
</evidence>
<keyword evidence="3 9" id="KW-0819">tRNA processing</keyword>
<feature type="binding site" evidence="9">
    <location>
        <position position="210"/>
    </location>
    <ligand>
        <name>[4Fe-4S] cluster</name>
        <dbReference type="ChEBI" id="CHEBI:49883"/>
        <label>1</label>
    </ligand>
</feature>
<evidence type="ECO:0000256" key="1">
    <source>
        <dbReference type="ARBA" id="ARBA00022485"/>
    </source>
</evidence>
<reference evidence="11" key="1">
    <citation type="journal article" date="2014" name="Int. J. Syst. Evol. Microbiol.">
        <title>Complete genome sequence of Corynebacterium casei LMG S-19264T (=DSM 44701T), isolated from a smear-ripened cheese.</title>
        <authorList>
            <consortium name="US DOE Joint Genome Institute (JGI-PGF)"/>
            <person name="Walter F."/>
            <person name="Albersmeier A."/>
            <person name="Kalinowski J."/>
            <person name="Ruckert C."/>
        </authorList>
    </citation>
    <scope>NUCLEOTIDE SEQUENCE</scope>
    <source>
        <strain evidence="11">CGMCC 1.15758</strain>
    </source>
</reference>
<dbReference type="InterPro" id="IPR017900">
    <property type="entry name" value="4Fe4S_Fe_S_CS"/>
</dbReference>
<dbReference type="GO" id="GO:0052693">
    <property type="term" value="F:epoxyqueuosine reductase activity"/>
    <property type="evidence" value="ECO:0007669"/>
    <property type="project" value="UniProtKB-UniRule"/>
</dbReference>
<dbReference type="GO" id="GO:0031419">
    <property type="term" value="F:cobalamin binding"/>
    <property type="evidence" value="ECO:0007669"/>
    <property type="project" value="UniProtKB-KW"/>
</dbReference>
<feature type="binding site" evidence="9">
    <location>
        <position position="189"/>
    </location>
    <ligand>
        <name>cob(II)alamin</name>
        <dbReference type="ChEBI" id="CHEBI:16304"/>
    </ligand>
</feature>
<keyword evidence="7 9" id="KW-0408">Iron</keyword>
<gene>
    <name evidence="9 11" type="primary">queG</name>
    <name evidence="11" type="ORF">GCM10010995_17560</name>
</gene>
<feature type="binding site" evidence="9">
    <location>
        <position position="263"/>
    </location>
    <ligand>
        <name>[4Fe-4S] cluster</name>
        <dbReference type="ChEBI" id="CHEBI:49883"/>
        <label>2</label>
    </ligand>
</feature>
<comment type="similarity">
    <text evidence="9">Belongs to the QueG family.</text>
</comment>
<dbReference type="AlphaFoldDB" id="A0A8J2Z5G6"/>
<evidence type="ECO:0000313" key="12">
    <source>
        <dbReference type="Proteomes" id="UP000636949"/>
    </source>
</evidence>
<comment type="function">
    <text evidence="9">Catalyzes the conversion of epoxyqueuosine (oQ) to queuosine (Q), which is a hypermodified base found in the wobble positions of tRNA(Asp), tRNA(Asn), tRNA(His) and tRNA(Tyr).</text>
</comment>
<feature type="binding site" evidence="9">
    <location>
        <position position="154"/>
    </location>
    <ligand>
        <name>cob(II)alamin</name>
        <dbReference type="ChEBI" id="CHEBI:16304"/>
    </ligand>
</feature>
<evidence type="ECO:0000256" key="6">
    <source>
        <dbReference type="ARBA" id="ARBA00023002"/>
    </source>
</evidence>
<keyword evidence="12" id="KW-1185">Reference proteome</keyword>
<feature type="binding site" evidence="9">
    <location>
        <position position="270"/>
    </location>
    <ligand>
        <name>[4Fe-4S] cluster</name>
        <dbReference type="ChEBI" id="CHEBI:49883"/>
        <label>1</label>
    </ligand>
</feature>
<dbReference type="GO" id="GO:0005737">
    <property type="term" value="C:cytoplasm"/>
    <property type="evidence" value="ECO:0007669"/>
    <property type="project" value="UniProtKB-SubCell"/>
</dbReference>
<dbReference type="UniPathway" id="UPA00392"/>
<comment type="caution">
    <text evidence="9">Lacks conserved residue(s) required for the propagation of feature annotation.</text>
</comment>
<feature type="binding site" evidence="9">
    <location>
        <position position="236"/>
    </location>
    <ligand>
        <name>[4Fe-4S] cluster</name>
        <dbReference type="ChEBI" id="CHEBI:49883"/>
        <label>2</label>
    </ligand>
</feature>
<feature type="binding site" evidence="9">
    <location>
        <position position="213"/>
    </location>
    <ligand>
        <name>[4Fe-4S] cluster</name>
        <dbReference type="ChEBI" id="CHEBI:49883"/>
        <label>1</label>
    </ligand>
</feature>
<keyword evidence="1 9" id="KW-0004">4Fe-4S</keyword>
<dbReference type="Gene3D" id="3.30.70.20">
    <property type="match status" value="1"/>
</dbReference>
<comment type="catalytic activity">
    <reaction evidence="9">
        <text>epoxyqueuosine(34) in tRNA + AH2 = queuosine(34) in tRNA + A + H2O</text>
        <dbReference type="Rhea" id="RHEA:32159"/>
        <dbReference type="Rhea" id="RHEA-COMP:18571"/>
        <dbReference type="Rhea" id="RHEA-COMP:18582"/>
        <dbReference type="ChEBI" id="CHEBI:13193"/>
        <dbReference type="ChEBI" id="CHEBI:15377"/>
        <dbReference type="ChEBI" id="CHEBI:17499"/>
        <dbReference type="ChEBI" id="CHEBI:194431"/>
        <dbReference type="ChEBI" id="CHEBI:194443"/>
        <dbReference type="EC" id="1.17.99.6"/>
    </reaction>
</comment>
<dbReference type="Pfam" id="PF08331">
    <property type="entry name" value="QueG_DUF1730"/>
    <property type="match status" value="1"/>
</dbReference>
<comment type="subcellular location">
    <subcellularLocation>
        <location evidence="9">Cytoplasm</location>
    </subcellularLocation>
</comment>
<organism evidence="11 12">
    <name type="scientific">Cysteiniphilum litorale</name>
    <dbReference type="NCBI Taxonomy" id="2056700"/>
    <lineage>
        <taxon>Bacteria</taxon>
        <taxon>Pseudomonadati</taxon>
        <taxon>Pseudomonadota</taxon>
        <taxon>Gammaproteobacteria</taxon>
        <taxon>Thiotrichales</taxon>
        <taxon>Fastidiosibacteraceae</taxon>
        <taxon>Cysteiniphilum</taxon>
    </lineage>
</organism>
<comment type="pathway">
    <text evidence="9">tRNA modification; tRNA-queuosine biosynthesis.</text>
</comment>
<dbReference type="NCBIfam" id="TIGR00276">
    <property type="entry name" value="tRNA epoxyqueuosine(34) reductase QueG"/>
    <property type="match status" value="1"/>
</dbReference>
<dbReference type="InterPro" id="IPR013542">
    <property type="entry name" value="QueG_DUF1730"/>
</dbReference>
<evidence type="ECO:0000313" key="11">
    <source>
        <dbReference type="EMBL" id="GGG00683.1"/>
    </source>
</evidence>
<feature type="binding site" evidence="9">
    <location>
        <position position="220"/>
    </location>
    <ligand>
        <name>[4Fe-4S] cluster</name>
        <dbReference type="ChEBI" id="CHEBI:49883"/>
        <label>2</label>
    </ligand>
</feature>
<name>A0A8J2Z5G6_9GAMM</name>
<dbReference type="SUPFAM" id="SSF54862">
    <property type="entry name" value="4Fe-4S ferredoxins"/>
    <property type="match status" value="1"/>
</dbReference>
<feature type="binding site" evidence="9">
    <location>
        <position position="245"/>
    </location>
    <ligand>
        <name>tRNA</name>
        <dbReference type="ChEBI" id="CHEBI:17843"/>
    </ligand>
</feature>
<comment type="cofactor">
    <cofactor evidence="9">
        <name>cob(II)alamin</name>
        <dbReference type="ChEBI" id="CHEBI:16304"/>
    </cofactor>
</comment>
<feature type="binding site" evidence="9">
    <location>
        <begin position="263"/>
        <end position="264"/>
    </location>
    <ligand>
        <name>cob(II)alamin</name>
        <dbReference type="ChEBI" id="CHEBI:16304"/>
    </ligand>
</feature>
<feature type="binding site" evidence="9">
    <location>
        <position position="238"/>
    </location>
    <ligand>
        <name>cob(II)alamin</name>
        <dbReference type="ChEBI" id="CHEBI:16304"/>
    </ligand>
</feature>
<evidence type="ECO:0000256" key="4">
    <source>
        <dbReference type="ARBA" id="ARBA00022723"/>
    </source>
</evidence>
<feature type="binding site" evidence="9">
    <location>
        <position position="216"/>
    </location>
    <ligand>
        <name>[4Fe-4S] cluster</name>
        <dbReference type="ChEBI" id="CHEBI:49883"/>
        <label>1</label>
    </ligand>
</feature>
<comment type="subunit">
    <text evidence="9">Monomer.</text>
</comment>
<keyword evidence="9" id="KW-0170">Cobalt</keyword>
<feature type="binding site" evidence="9">
    <location>
        <position position="73"/>
    </location>
    <ligand>
        <name>cob(II)alamin</name>
        <dbReference type="ChEBI" id="CHEBI:16304"/>
    </ligand>
</feature>
<reference evidence="11" key="2">
    <citation type="submission" date="2020-09" db="EMBL/GenBank/DDBJ databases">
        <authorList>
            <person name="Sun Q."/>
            <person name="Zhou Y."/>
        </authorList>
    </citation>
    <scope>NUCLEOTIDE SEQUENCE</scope>
    <source>
        <strain evidence="11">CGMCC 1.15758</strain>
    </source>
</reference>
<dbReference type="PANTHER" id="PTHR30002:SF4">
    <property type="entry name" value="EPOXYQUEUOSINE REDUCTASE"/>
    <property type="match status" value="1"/>
</dbReference>
<keyword evidence="5 9" id="KW-0671">Queuosine biosynthesis</keyword>
<feature type="binding site" evidence="9">
    <location>
        <position position="178"/>
    </location>
    <ligand>
        <name>cob(II)alamin</name>
        <dbReference type="ChEBI" id="CHEBI:16304"/>
    </ligand>
</feature>
<comment type="caution">
    <text evidence="11">The sequence shown here is derived from an EMBL/GenBank/DDBJ whole genome shotgun (WGS) entry which is preliminary data.</text>
</comment>
<feature type="domain" description="4Fe-4S ferredoxin-type" evidence="10">
    <location>
        <begin position="201"/>
        <end position="230"/>
    </location>
</feature>
<feature type="active site" description="Proton donor" evidence="9">
    <location>
        <position position="154"/>
    </location>
</feature>
<dbReference type="EC" id="1.17.99.6" evidence="9"/>
<keyword evidence="9" id="KW-0846">Cobalamin</keyword>
<sequence>MNLSQTVLKTLNSNSVSLEQWNSIKQFALTTLGISDISATDCLLDQYIPKYQEWLQQGYHADLDYMVKHGSKRYTPHELVADTKSVIVVRLNYLPQAYCFKGIRKTLSTPSENAAISVYAHGRDYHKVLRQKLSKLSDFIQSVFPKHSARVFTDSAPVLEKPLAEKAGLGWIGKNSNLLHPVDGSFFFIGCIYSNLDFSAFAQSPITDQCGKCQACIKACPTNAIVNNKVIDANKCISYLTIENKGMIPMQYRQAIGNRIYGCDDCQLVCPINKGAPVTAESDFLARAYLSNQSLMDLAQWSEQEFLKKTEGSAIRRIGYQAWLRNIYIALGNAPFSKEIIMLLEKAKQTHVSNALLLEHINWGIQQQMAKI</sequence>
<evidence type="ECO:0000256" key="3">
    <source>
        <dbReference type="ARBA" id="ARBA00022694"/>
    </source>
</evidence>
<feature type="binding site" evidence="9">
    <location>
        <position position="175"/>
    </location>
    <ligand>
        <name>cob(II)alamin</name>
        <dbReference type="ChEBI" id="CHEBI:16304"/>
    </ligand>
</feature>
<dbReference type="HAMAP" id="MF_00916">
    <property type="entry name" value="QueG"/>
    <property type="match status" value="1"/>
</dbReference>
<evidence type="ECO:0000256" key="9">
    <source>
        <dbReference type="HAMAP-Rule" id="MF_00916"/>
    </source>
</evidence>
<keyword evidence="2 9" id="KW-0963">Cytoplasm</keyword>
<dbReference type="GO" id="GO:0051539">
    <property type="term" value="F:4 iron, 4 sulfur cluster binding"/>
    <property type="evidence" value="ECO:0007669"/>
    <property type="project" value="UniProtKB-KW"/>
</dbReference>
<dbReference type="InterPro" id="IPR004453">
    <property type="entry name" value="QueG"/>
</dbReference>
<keyword evidence="4 9" id="KW-0479">Metal-binding</keyword>
<feature type="binding site" evidence="9">
    <location>
        <position position="266"/>
    </location>
    <ligand>
        <name>[4Fe-4S] cluster</name>
        <dbReference type="ChEBI" id="CHEBI:49883"/>
        <label>2</label>
    </ligand>
</feature>
<dbReference type="GO" id="GO:0008616">
    <property type="term" value="P:tRNA queuosine(34) biosynthetic process"/>
    <property type="evidence" value="ECO:0007669"/>
    <property type="project" value="UniProtKB-UniRule"/>
</dbReference>
<dbReference type="Proteomes" id="UP000636949">
    <property type="component" value="Unassembled WGS sequence"/>
</dbReference>
<dbReference type="EMBL" id="BMJS01000020">
    <property type="protein sequence ID" value="GGG00683.1"/>
    <property type="molecule type" value="Genomic_DNA"/>
</dbReference>
<dbReference type="GO" id="GO:0046872">
    <property type="term" value="F:metal ion binding"/>
    <property type="evidence" value="ECO:0007669"/>
    <property type="project" value="UniProtKB-KW"/>
</dbReference>
<evidence type="ECO:0000256" key="5">
    <source>
        <dbReference type="ARBA" id="ARBA00022785"/>
    </source>
</evidence>